<comment type="caution">
    <text evidence="2">The sequence shown here is derived from an EMBL/GenBank/DDBJ whole genome shotgun (WGS) entry which is preliminary data.</text>
</comment>
<feature type="compositionally biased region" description="Polar residues" evidence="1">
    <location>
        <begin position="145"/>
        <end position="154"/>
    </location>
</feature>
<sequence length="304" mass="30676">MARLLASGRPLPLAAAAAAAARRRGRRRLGAAAGGGSADAYEAGAPPGQVLGVPRDASPEDVKAAYAPGEGGGPSAPRAEGGGEALRRRGGGLRGVVRSRRGAAPSTAAAAEAPRVASVAPAPPTAAAASLASTPAARLLRQRPGASSGTSSTAPPWASRRTGPALRQRRRWRARGRLPVGSEVRVLSDRAAVLGACRACGLDASRDELRVRALGRPAVGVDAGDRTAKVRLDGAAGDVWLAARALVGVGRRGAAGTPRGGAGTVQMKQDVVSLPDGRRAVRVTRTTRAHDGAVSEEVTEIPME</sequence>
<feature type="region of interest" description="Disordered" evidence="1">
    <location>
        <begin position="24"/>
        <end position="118"/>
    </location>
</feature>
<evidence type="ECO:0000313" key="2">
    <source>
        <dbReference type="EMBL" id="CAK0893481.1"/>
    </source>
</evidence>
<keyword evidence="3" id="KW-1185">Reference proteome</keyword>
<proteinExistence type="predicted"/>
<organism evidence="2 3">
    <name type="scientific">Prorocentrum cordatum</name>
    <dbReference type="NCBI Taxonomy" id="2364126"/>
    <lineage>
        <taxon>Eukaryota</taxon>
        <taxon>Sar</taxon>
        <taxon>Alveolata</taxon>
        <taxon>Dinophyceae</taxon>
        <taxon>Prorocentrales</taxon>
        <taxon>Prorocentraceae</taxon>
        <taxon>Prorocentrum</taxon>
    </lineage>
</organism>
<evidence type="ECO:0000256" key="1">
    <source>
        <dbReference type="SAM" id="MobiDB-lite"/>
    </source>
</evidence>
<feature type="compositionally biased region" description="Gly residues" evidence="1">
    <location>
        <begin position="69"/>
        <end position="84"/>
    </location>
</feature>
<name>A0ABN9X673_9DINO</name>
<gene>
    <name evidence="2" type="ORF">PCOR1329_LOCUS72807</name>
</gene>
<protein>
    <submittedName>
        <fullName evidence="2">Uncharacterized protein</fullName>
    </submittedName>
</protein>
<feature type="region of interest" description="Disordered" evidence="1">
    <location>
        <begin position="140"/>
        <end position="173"/>
    </location>
</feature>
<dbReference type="EMBL" id="CAUYUJ010019757">
    <property type="protein sequence ID" value="CAK0893481.1"/>
    <property type="molecule type" value="Genomic_DNA"/>
</dbReference>
<evidence type="ECO:0000313" key="3">
    <source>
        <dbReference type="Proteomes" id="UP001189429"/>
    </source>
</evidence>
<reference evidence="2" key="1">
    <citation type="submission" date="2023-10" db="EMBL/GenBank/DDBJ databases">
        <authorList>
            <person name="Chen Y."/>
            <person name="Shah S."/>
            <person name="Dougan E. K."/>
            <person name="Thang M."/>
            <person name="Chan C."/>
        </authorList>
    </citation>
    <scope>NUCLEOTIDE SEQUENCE [LARGE SCALE GENOMIC DNA]</scope>
</reference>
<dbReference type="Proteomes" id="UP001189429">
    <property type="component" value="Unassembled WGS sequence"/>
</dbReference>
<feature type="compositionally biased region" description="Low complexity" evidence="1">
    <location>
        <begin position="102"/>
        <end position="118"/>
    </location>
</feature>
<accession>A0ABN9X673</accession>